<dbReference type="AlphaFoldDB" id="A0A4P2VNC1"/>
<keyword evidence="2" id="KW-0808">Transferase</keyword>
<evidence type="ECO:0000259" key="1">
    <source>
        <dbReference type="Pfam" id="PF00534"/>
    </source>
</evidence>
<dbReference type="Pfam" id="PF00534">
    <property type="entry name" value="Glycos_transf_1"/>
    <property type="match status" value="1"/>
</dbReference>
<dbReference type="KEGG" id="sbf:JCM31447_30520"/>
<dbReference type="Gene3D" id="3.40.50.2000">
    <property type="entry name" value="Glycogen Phosphorylase B"/>
    <property type="match status" value="1"/>
</dbReference>
<dbReference type="Proteomes" id="UP000291236">
    <property type="component" value="Chromosome"/>
</dbReference>
<name>A0A4P2VNC1_FLUSA</name>
<keyword evidence="3" id="KW-1185">Reference proteome</keyword>
<dbReference type="SUPFAM" id="SSF53756">
    <property type="entry name" value="UDP-Glycosyltransferase/glycogen phosphorylase"/>
    <property type="match status" value="1"/>
</dbReference>
<feature type="domain" description="Glycosyl transferase family 1" evidence="1">
    <location>
        <begin position="200"/>
        <end position="369"/>
    </location>
</feature>
<proteinExistence type="predicted"/>
<accession>A0A4P2VNC1</accession>
<evidence type="ECO:0000313" key="2">
    <source>
        <dbReference type="EMBL" id="BBH54581.1"/>
    </source>
</evidence>
<dbReference type="RefSeq" id="WP_130612586.1">
    <property type="nucleotide sequence ID" value="NZ_AP019368.1"/>
</dbReference>
<organism evidence="2 3">
    <name type="scientific">Fluviispira sanaruensis</name>
    <dbReference type="NCBI Taxonomy" id="2493639"/>
    <lineage>
        <taxon>Bacteria</taxon>
        <taxon>Pseudomonadati</taxon>
        <taxon>Bdellovibrionota</taxon>
        <taxon>Oligoflexia</taxon>
        <taxon>Silvanigrellales</taxon>
        <taxon>Silvanigrellaceae</taxon>
        <taxon>Fluviispira</taxon>
    </lineage>
</organism>
<gene>
    <name evidence="2" type="ORF">JCM31447_30520</name>
</gene>
<dbReference type="PANTHER" id="PTHR12526">
    <property type="entry name" value="GLYCOSYLTRANSFERASE"/>
    <property type="match status" value="1"/>
</dbReference>
<dbReference type="InterPro" id="IPR001296">
    <property type="entry name" value="Glyco_trans_1"/>
</dbReference>
<protein>
    <submittedName>
        <fullName evidence="2">Group 1 glycosyl transferase</fullName>
    </submittedName>
</protein>
<dbReference type="EMBL" id="AP019368">
    <property type="protein sequence ID" value="BBH54581.1"/>
    <property type="molecule type" value="Genomic_DNA"/>
</dbReference>
<dbReference type="OrthoDB" id="9804196at2"/>
<sequence length="405" mass="47070">MSLNNKIQHLFLNSNPWFSAVTDYSLQLALYLSQQGYILYCSEVGSTAMDQKCQEYKIPFANVPIHNQSIFNFLKSFIFLHNQLIKNKKSLKYIWVFEGREHSLCALSKILFPFLWKNKILIRVRGQAQGIRSNLFSKLLYNKITNKIIFAADCVKNRIMFDIPQDKTMIQYYSKDFSKNIVSNERKSEEILIDSSFPSIKSDNLLYLVIGRFDKVKGHDYLIDAFLQADLNNKEGNKIKSQLVFLGYNANLSAEMLYDKYFERFGDGKCIKNKYYLKSDKLNKELFIVSEKIPNIDKIISMVHFGIIPSLDSEVICRVGVEFLQCGTPVISSNAGALPEVFSDFKELIFPVGDTKLLRHRLESSSKIYLDKEDYFEKRKKAKRIGVEKFSLKNYDNLFDFVNRN</sequence>
<evidence type="ECO:0000313" key="3">
    <source>
        <dbReference type="Proteomes" id="UP000291236"/>
    </source>
</evidence>
<dbReference type="GO" id="GO:0016757">
    <property type="term" value="F:glycosyltransferase activity"/>
    <property type="evidence" value="ECO:0007669"/>
    <property type="project" value="InterPro"/>
</dbReference>
<reference evidence="2 3" key="1">
    <citation type="submission" date="2018-12" db="EMBL/GenBank/DDBJ databases">
        <title>Rubrispira sanarue gen. nov., sp., nov., a member of the order Silvanigrellales, isolated from a brackish lake in Hamamatsu Japan.</title>
        <authorList>
            <person name="Maejima Y."/>
            <person name="Iino T."/>
            <person name="Muraguchi Y."/>
            <person name="Fukuda K."/>
            <person name="Nojiri H."/>
            <person name="Ohkuma M."/>
            <person name="Moriuchi R."/>
            <person name="Dohra H."/>
            <person name="Kimbara K."/>
            <person name="Shintani M."/>
        </authorList>
    </citation>
    <scope>NUCLEOTIDE SEQUENCE [LARGE SCALE GENOMIC DNA]</scope>
    <source>
        <strain evidence="2 3">RF1110005</strain>
    </source>
</reference>